<evidence type="ECO:0000313" key="1">
    <source>
        <dbReference type="EMBL" id="KAL3507489.1"/>
    </source>
</evidence>
<evidence type="ECO:0000313" key="2">
    <source>
        <dbReference type="Proteomes" id="UP001630127"/>
    </source>
</evidence>
<proteinExistence type="predicted"/>
<reference evidence="1 2" key="1">
    <citation type="submission" date="2024-11" db="EMBL/GenBank/DDBJ databases">
        <title>A near-complete genome assembly of Cinchona calisaya.</title>
        <authorList>
            <person name="Lian D.C."/>
            <person name="Zhao X.W."/>
            <person name="Wei L."/>
        </authorList>
    </citation>
    <scope>NUCLEOTIDE SEQUENCE [LARGE SCALE GENOMIC DNA]</scope>
    <source>
        <tissue evidence="1">Nenye</tissue>
    </source>
</reference>
<organism evidence="1 2">
    <name type="scientific">Cinchona calisaya</name>
    <dbReference type="NCBI Taxonomy" id="153742"/>
    <lineage>
        <taxon>Eukaryota</taxon>
        <taxon>Viridiplantae</taxon>
        <taxon>Streptophyta</taxon>
        <taxon>Embryophyta</taxon>
        <taxon>Tracheophyta</taxon>
        <taxon>Spermatophyta</taxon>
        <taxon>Magnoliopsida</taxon>
        <taxon>eudicotyledons</taxon>
        <taxon>Gunneridae</taxon>
        <taxon>Pentapetalae</taxon>
        <taxon>asterids</taxon>
        <taxon>lamiids</taxon>
        <taxon>Gentianales</taxon>
        <taxon>Rubiaceae</taxon>
        <taxon>Cinchonoideae</taxon>
        <taxon>Cinchoneae</taxon>
        <taxon>Cinchona</taxon>
    </lineage>
</organism>
<dbReference type="EMBL" id="JBJUIK010000013">
    <property type="protein sequence ID" value="KAL3507489.1"/>
    <property type="molecule type" value="Genomic_DNA"/>
</dbReference>
<gene>
    <name evidence="1" type="ORF">ACH5RR_032871</name>
</gene>
<dbReference type="AlphaFoldDB" id="A0ABD2YNK4"/>
<accession>A0ABD2YNK4</accession>
<keyword evidence="2" id="KW-1185">Reference proteome</keyword>
<name>A0ABD2YNK4_9GENT</name>
<protein>
    <submittedName>
        <fullName evidence="1">Uncharacterized protein</fullName>
    </submittedName>
</protein>
<dbReference type="Proteomes" id="UP001630127">
    <property type="component" value="Unassembled WGS sequence"/>
</dbReference>
<comment type="caution">
    <text evidence="1">The sequence shown here is derived from an EMBL/GenBank/DDBJ whole genome shotgun (WGS) entry which is preliminary data.</text>
</comment>
<sequence length="278" mass="30864">MLMCTKRFFVSLVKRLVYGKLLGVDSSLKNGSKRSEDVTFDNASANGSIVAIPFKMTKALEKDNSIISISNEPFKVVTKKGKASLVISRLELREKPKSKERKGRSDNGFDLPTNKAVDDKYITILLKEPPEMVIGNPITKLNGNDYNGPRVNRKFVSGGPMKKANSIWSDSEVRLSPSEVAVAMVERKYLLEENRNSVLDGWSLDESIEGPKSNSRGGEWSFYHSMIADTPRVPLGQLVNIKEGTQRVALGCSHALIVFVVMSAYVFGDGIVRECYCY</sequence>